<dbReference type="InterPro" id="IPR013783">
    <property type="entry name" value="Ig-like_fold"/>
</dbReference>
<evidence type="ECO:0000256" key="8">
    <source>
        <dbReference type="SAM" id="MobiDB-lite"/>
    </source>
</evidence>
<dbReference type="InterPro" id="IPR051275">
    <property type="entry name" value="Cell_adhesion_signaling"/>
</dbReference>
<organism evidence="10 11">
    <name type="scientific">Saccoglossus kowalevskii</name>
    <name type="common">Acorn worm</name>
    <dbReference type="NCBI Taxonomy" id="10224"/>
    <lineage>
        <taxon>Eukaryota</taxon>
        <taxon>Metazoa</taxon>
        <taxon>Hemichordata</taxon>
        <taxon>Enteropneusta</taxon>
        <taxon>Harrimaniidae</taxon>
        <taxon>Saccoglossus</taxon>
    </lineage>
</organism>
<protein>
    <submittedName>
        <fullName evidence="11">Hemicentin-1-like</fullName>
    </submittedName>
</protein>
<dbReference type="InterPro" id="IPR036179">
    <property type="entry name" value="Ig-like_dom_sf"/>
</dbReference>
<dbReference type="GeneID" id="102802179"/>
<name>A0ABM0M0N3_SACKO</name>
<evidence type="ECO:0000256" key="5">
    <source>
        <dbReference type="ARBA" id="ARBA00023157"/>
    </source>
</evidence>
<accession>A0ABM0M0N3</accession>
<dbReference type="InterPro" id="IPR013162">
    <property type="entry name" value="CD80_C2-set"/>
</dbReference>
<evidence type="ECO:0000313" key="10">
    <source>
        <dbReference type="Proteomes" id="UP000694865"/>
    </source>
</evidence>
<proteinExistence type="predicted"/>
<gene>
    <name evidence="11" type="primary">LOC102802179</name>
</gene>
<dbReference type="PANTHER" id="PTHR11640:SF136">
    <property type="entry name" value="NEPHRIN"/>
    <property type="match status" value="1"/>
</dbReference>
<dbReference type="Pfam" id="PF13927">
    <property type="entry name" value="Ig_3"/>
    <property type="match status" value="1"/>
</dbReference>
<dbReference type="InterPro" id="IPR003598">
    <property type="entry name" value="Ig_sub2"/>
</dbReference>
<feature type="domain" description="Ig-like" evidence="9">
    <location>
        <begin position="69"/>
        <end position="179"/>
    </location>
</feature>
<keyword evidence="3" id="KW-1133">Transmembrane helix</keyword>
<dbReference type="Proteomes" id="UP000694865">
    <property type="component" value="Unplaced"/>
</dbReference>
<evidence type="ECO:0000313" key="11">
    <source>
        <dbReference type="RefSeq" id="XP_006813574.1"/>
    </source>
</evidence>
<evidence type="ECO:0000256" key="2">
    <source>
        <dbReference type="ARBA" id="ARBA00022692"/>
    </source>
</evidence>
<dbReference type="InterPro" id="IPR007110">
    <property type="entry name" value="Ig-like_dom"/>
</dbReference>
<evidence type="ECO:0000256" key="7">
    <source>
        <dbReference type="ARBA" id="ARBA00023319"/>
    </source>
</evidence>
<feature type="domain" description="Ig-like" evidence="9">
    <location>
        <begin position="382"/>
        <end position="496"/>
    </location>
</feature>
<comment type="subcellular location">
    <subcellularLocation>
        <location evidence="1">Membrane</location>
        <topology evidence="1">Single-pass type I membrane protein</topology>
    </subcellularLocation>
</comment>
<keyword evidence="5" id="KW-1015">Disulfide bond</keyword>
<reference evidence="11" key="1">
    <citation type="submission" date="2025-08" db="UniProtKB">
        <authorList>
            <consortium name="RefSeq"/>
        </authorList>
    </citation>
    <scope>IDENTIFICATION</scope>
    <source>
        <tissue evidence="11">Testes</tissue>
    </source>
</reference>
<evidence type="ECO:0000256" key="3">
    <source>
        <dbReference type="ARBA" id="ARBA00022989"/>
    </source>
</evidence>
<sequence length="500" mass="55235">MGARPASDIQWTVDNDNPDDDETISDNTQDSDLKDTASTMTFTPTYLDHQNTTLTCKATNDATIVNRQPVIKQLLLDVFDVVGPLDVDILQGEDATLQCVITDFSGSIGKWSKVDEADEIFNLLSSGAYIGTGHDSTKHFDWSVDTTGTHHYDLNIPNIDINDEGCYFCGIGTGDSNISPNSVTISEESSGVVIVTSGRMTTLTCVAMEARPASDIQWTVDNDNLDDDEIISDNTQDSDLKDTTSTMTFKPTYLDHQNTTLICKATNDATIAKDQPVTKEITLDVWVSPDSLYFNGYPDSSDVTMISGESFNIMCRTTKAHPAASIQWYIDDDIITSNVNHRILWDISGRKDTVSELSMIPNREDFGKKLKCKSNHDVQNNPKTIFVNIIVQYSAVIFNDTLEESSADQGQNATIVCTSIGYPLPVIEWYKWTDGSRVALMSDTSRVVIKHEPYTMNRTTQSTLYILNARPGVDHGVYTCYASNIIGSDYLNITLAGKSK</sequence>
<dbReference type="InterPro" id="IPR013106">
    <property type="entry name" value="Ig_V-set"/>
</dbReference>
<keyword evidence="10" id="KW-1185">Reference proteome</keyword>
<dbReference type="PANTHER" id="PTHR11640">
    <property type="entry name" value="NEPHRIN"/>
    <property type="match status" value="1"/>
</dbReference>
<dbReference type="SMART" id="SM00408">
    <property type="entry name" value="IGc2"/>
    <property type="match status" value="2"/>
</dbReference>
<dbReference type="RefSeq" id="XP_006813574.1">
    <property type="nucleotide sequence ID" value="XM_006813511.1"/>
</dbReference>
<evidence type="ECO:0000256" key="1">
    <source>
        <dbReference type="ARBA" id="ARBA00004479"/>
    </source>
</evidence>
<evidence type="ECO:0000256" key="4">
    <source>
        <dbReference type="ARBA" id="ARBA00023136"/>
    </source>
</evidence>
<dbReference type="Pfam" id="PF08205">
    <property type="entry name" value="C2-set_2"/>
    <property type="match status" value="2"/>
</dbReference>
<dbReference type="Pfam" id="PF07686">
    <property type="entry name" value="V-set"/>
    <property type="match status" value="1"/>
</dbReference>
<keyword evidence="4" id="KW-0472">Membrane</keyword>
<feature type="region of interest" description="Disordered" evidence="8">
    <location>
        <begin position="1"/>
        <end position="32"/>
    </location>
</feature>
<evidence type="ECO:0000259" key="9">
    <source>
        <dbReference type="PROSITE" id="PS50835"/>
    </source>
</evidence>
<evidence type="ECO:0000256" key="6">
    <source>
        <dbReference type="ARBA" id="ARBA00023180"/>
    </source>
</evidence>
<dbReference type="SUPFAM" id="SSF48726">
    <property type="entry name" value="Immunoglobulin"/>
    <property type="match status" value="4"/>
</dbReference>
<keyword evidence="7" id="KW-0393">Immunoglobulin domain</keyword>
<dbReference type="PROSITE" id="PS50835">
    <property type="entry name" value="IG_LIKE"/>
    <property type="match status" value="4"/>
</dbReference>
<feature type="domain" description="Ig-like" evidence="9">
    <location>
        <begin position="180"/>
        <end position="278"/>
    </location>
</feature>
<keyword evidence="2" id="KW-0812">Transmembrane</keyword>
<dbReference type="CDD" id="cd00096">
    <property type="entry name" value="Ig"/>
    <property type="match status" value="1"/>
</dbReference>
<feature type="domain" description="Ig-like" evidence="9">
    <location>
        <begin position="289"/>
        <end position="376"/>
    </location>
</feature>
<keyword evidence="6" id="KW-0325">Glycoprotein</keyword>
<dbReference type="SMART" id="SM00409">
    <property type="entry name" value="IG"/>
    <property type="match status" value="4"/>
</dbReference>
<dbReference type="Gene3D" id="2.60.40.10">
    <property type="entry name" value="Immunoglobulins"/>
    <property type="match status" value="5"/>
</dbReference>
<dbReference type="InterPro" id="IPR003599">
    <property type="entry name" value="Ig_sub"/>
</dbReference>